<name>A0A8X7TIU5_BRACI</name>
<organism evidence="2 3">
    <name type="scientific">Brassica carinata</name>
    <name type="common">Ethiopian mustard</name>
    <name type="synonym">Abyssinian cabbage</name>
    <dbReference type="NCBI Taxonomy" id="52824"/>
    <lineage>
        <taxon>Eukaryota</taxon>
        <taxon>Viridiplantae</taxon>
        <taxon>Streptophyta</taxon>
        <taxon>Embryophyta</taxon>
        <taxon>Tracheophyta</taxon>
        <taxon>Spermatophyta</taxon>
        <taxon>Magnoliopsida</taxon>
        <taxon>eudicotyledons</taxon>
        <taxon>Gunneridae</taxon>
        <taxon>Pentapetalae</taxon>
        <taxon>rosids</taxon>
        <taxon>malvids</taxon>
        <taxon>Brassicales</taxon>
        <taxon>Brassicaceae</taxon>
        <taxon>Brassiceae</taxon>
        <taxon>Brassica</taxon>
    </lineage>
</organism>
<sequence>MGSLRLSIPLDPFDSKRFHFSVSRTCKIGSPFSVGKIRVAEAIDSHSSLENDSASGGGRRSWSSQLKGGNSVTSGNKRGIKKDVAQKFTFRRESNDLALDEGLFVVSNGEMDVNYSAIKPVTLMPSSSLTG</sequence>
<dbReference type="EMBL" id="JAAMPC010000177">
    <property type="protein sequence ID" value="KAG2243585.1"/>
    <property type="molecule type" value="Genomic_DNA"/>
</dbReference>
<evidence type="ECO:0000256" key="1">
    <source>
        <dbReference type="SAM" id="MobiDB-lite"/>
    </source>
</evidence>
<gene>
    <name evidence="2" type="ORF">Bca52824_094583</name>
</gene>
<accession>A0A8X7TIU5</accession>
<proteinExistence type="predicted"/>
<comment type="caution">
    <text evidence="2">The sequence shown here is derived from an EMBL/GenBank/DDBJ whole genome shotgun (WGS) entry which is preliminary data.</text>
</comment>
<dbReference type="AlphaFoldDB" id="A0A8X7TIU5"/>
<protein>
    <submittedName>
        <fullName evidence="2">Uncharacterized protein</fullName>
    </submittedName>
</protein>
<evidence type="ECO:0000313" key="3">
    <source>
        <dbReference type="Proteomes" id="UP000886595"/>
    </source>
</evidence>
<dbReference type="Proteomes" id="UP000886595">
    <property type="component" value="Unassembled WGS sequence"/>
</dbReference>
<keyword evidence="3" id="KW-1185">Reference proteome</keyword>
<feature type="region of interest" description="Disordered" evidence="1">
    <location>
        <begin position="47"/>
        <end position="78"/>
    </location>
</feature>
<evidence type="ECO:0000313" key="2">
    <source>
        <dbReference type="EMBL" id="KAG2243585.1"/>
    </source>
</evidence>
<feature type="compositionally biased region" description="Polar residues" evidence="1">
    <location>
        <begin position="65"/>
        <end position="76"/>
    </location>
</feature>
<reference evidence="2 3" key="1">
    <citation type="submission" date="2020-02" db="EMBL/GenBank/DDBJ databases">
        <authorList>
            <person name="Ma Q."/>
            <person name="Huang Y."/>
            <person name="Song X."/>
            <person name="Pei D."/>
        </authorList>
    </citation>
    <scope>NUCLEOTIDE SEQUENCE [LARGE SCALE GENOMIC DNA]</scope>
    <source>
        <strain evidence="2">Sxm20200214</strain>
        <tissue evidence="2">Leaf</tissue>
    </source>
</reference>